<evidence type="ECO:0000256" key="1">
    <source>
        <dbReference type="SAM" id="MobiDB-lite"/>
    </source>
</evidence>
<feature type="compositionally biased region" description="Low complexity" evidence="1">
    <location>
        <begin position="63"/>
        <end position="104"/>
    </location>
</feature>
<protein>
    <submittedName>
        <fullName evidence="2">Uncharacterized protein</fullName>
    </submittedName>
</protein>
<reference evidence="2 3" key="1">
    <citation type="submission" date="2018-11" db="EMBL/GenBank/DDBJ databases">
        <title>Genome sequencing of Lautropia sp. KCOM 2505 (= ChDC F240).</title>
        <authorList>
            <person name="Kook J.-K."/>
            <person name="Park S.-N."/>
            <person name="Lim Y.K."/>
        </authorList>
    </citation>
    <scope>NUCLEOTIDE SEQUENCE [LARGE SCALE GENOMIC DNA]</scope>
    <source>
        <strain evidence="2 3">KCOM 2505</strain>
    </source>
</reference>
<dbReference type="Proteomes" id="UP000270261">
    <property type="component" value="Unassembled WGS sequence"/>
</dbReference>
<name>A0A426FSX5_9BURK</name>
<dbReference type="AlphaFoldDB" id="A0A426FSX5"/>
<gene>
    <name evidence="2" type="ORF">EHV23_06220</name>
</gene>
<feature type="region of interest" description="Disordered" evidence="1">
    <location>
        <begin position="518"/>
        <end position="632"/>
    </location>
</feature>
<feature type="compositionally biased region" description="Acidic residues" evidence="1">
    <location>
        <begin position="620"/>
        <end position="632"/>
    </location>
</feature>
<sequence length="632" mass="62755">MLIKANSSTAPATRPLLGTALLALVLAGCGGGSDGGGTSDAGASDAGAITPKTVANGAHQDTSSASGAADSGHAAAGADGQNAAQNGGNAAPADGSAGAAAQPASGATPITEAGISTELFAQILSTQTAYVKLGQRDIPIMYGYRAAELESTNDGQRPPTLDKWKESGAADFVSYQQPVDGKFVVESWGLDRNRDKEKPEGEHISARAFFGYAFPKAGDAAGGRVTLTSEAELKYGYQQAQGGGTEYRETLPLKADADKVIPRDGVIAFNEPVQTWRDAGGPLPQMTFGGLLELRIEKGDAADEVLFCLEQRSRSLPQSVDTSGNPGGPTRADVQRKVCSEWQVPATWKPQQKLIYRGIYVMDDLATDDSGNPELIHFYHTKPERSGRAASASDAAAAGNAGAAAQPAGQASASAEATADVTASITQPPADATAVASAAAQADSRGNGALSVDTSSGAAAIAAQQNGGAAGDAAQAGAAAGNAAQNGAAAGNAAQTGATADQAANQSGAAAGAAAQPAASGDAAAQPAPAAKPDAAAPAADGAAHAADTSAAAASGSQHAAGDTHVATGHDAGNQHGADSGKHDADSGKHGADSDKHEGDGDRHGASGDKHDVGDKHDDGDDDDEDRDDETT</sequence>
<keyword evidence="3" id="KW-1185">Reference proteome</keyword>
<dbReference type="EMBL" id="RRUE01000001">
    <property type="protein sequence ID" value="RRN45740.1"/>
    <property type="molecule type" value="Genomic_DNA"/>
</dbReference>
<feature type="compositionally biased region" description="Low complexity" evidence="1">
    <location>
        <begin position="518"/>
        <end position="561"/>
    </location>
</feature>
<dbReference type="OrthoDB" id="9145289at2"/>
<proteinExistence type="predicted"/>
<feature type="region of interest" description="Disordered" evidence="1">
    <location>
        <begin position="56"/>
        <end position="104"/>
    </location>
</feature>
<accession>A0A426FSX5</accession>
<evidence type="ECO:0000313" key="2">
    <source>
        <dbReference type="EMBL" id="RRN45740.1"/>
    </source>
</evidence>
<dbReference type="RefSeq" id="WP_125095168.1">
    <property type="nucleotide sequence ID" value="NZ_RRUE01000001.1"/>
</dbReference>
<dbReference type="PROSITE" id="PS51257">
    <property type="entry name" value="PROKAR_LIPOPROTEIN"/>
    <property type="match status" value="1"/>
</dbReference>
<organism evidence="2 3">
    <name type="scientific">Lautropia dentalis</name>
    <dbReference type="NCBI Taxonomy" id="2490857"/>
    <lineage>
        <taxon>Bacteria</taxon>
        <taxon>Pseudomonadati</taxon>
        <taxon>Pseudomonadota</taxon>
        <taxon>Betaproteobacteria</taxon>
        <taxon>Burkholderiales</taxon>
        <taxon>Burkholderiaceae</taxon>
        <taxon>Lautropia</taxon>
    </lineage>
</organism>
<evidence type="ECO:0000313" key="3">
    <source>
        <dbReference type="Proteomes" id="UP000270261"/>
    </source>
</evidence>
<feature type="compositionally biased region" description="Basic and acidic residues" evidence="1">
    <location>
        <begin position="579"/>
        <end position="619"/>
    </location>
</feature>
<comment type="caution">
    <text evidence="2">The sequence shown here is derived from an EMBL/GenBank/DDBJ whole genome shotgun (WGS) entry which is preliminary data.</text>
</comment>